<dbReference type="STRING" id="1380566.A0A179GAC9"/>
<accession>A0A179GAC9</accession>
<keyword evidence="1" id="KW-0732">Signal</keyword>
<name>A0A179GAC9_METCM</name>
<dbReference type="SUPFAM" id="SSF50952">
    <property type="entry name" value="Soluble quinoprotein glucose dehydrogenase"/>
    <property type="match status" value="1"/>
</dbReference>
<dbReference type="PANTHER" id="PTHR47572:SF4">
    <property type="entry name" value="LACTONASE DRP35"/>
    <property type="match status" value="1"/>
</dbReference>
<evidence type="ECO:0000256" key="1">
    <source>
        <dbReference type="SAM" id="SignalP"/>
    </source>
</evidence>
<dbReference type="KEGG" id="pchm:VFPPC_01679"/>
<proteinExistence type="predicted"/>
<dbReference type="GeneID" id="28845452"/>
<gene>
    <name evidence="3" type="ORF">VFPPC_01679</name>
</gene>
<dbReference type="Proteomes" id="UP000078397">
    <property type="component" value="Unassembled WGS sequence"/>
</dbReference>
<dbReference type="Pfam" id="PF22807">
    <property type="entry name" value="TrAA12"/>
    <property type="match status" value="1"/>
</dbReference>
<comment type="caution">
    <text evidence="3">The sequence shown here is derived from an EMBL/GenBank/DDBJ whole genome shotgun (WGS) entry which is preliminary data.</text>
</comment>
<feature type="signal peptide" evidence="1">
    <location>
        <begin position="1"/>
        <end position="17"/>
    </location>
</feature>
<keyword evidence="4" id="KW-1185">Reference proteome</keyword>
<dbReference type="InterPro" id="IPR011042">
    <property type="entry name" value="6-blade_b-propeller_TolB-like"/>
</dbReference>
<dbReference type="OrthoDB" id="507128at2759"/>
<evidence type="ECO:0000313" key="4">
    <source>
        <dbReference type="Proteomes" id="UP000078397"/>
    </source>
</evidence>
<feature type="chain" id="PRO_5008102495" evidence="1">
    <location>
        <begin position="18"/>
        <end position="475"/>
    </location>
</feature>
<dbReference type="AlphaFoldDB" id="A0A179GAC9"/>
<dbReference type="InterPro" id="IPR011041">
    <property type="entry name" value="Quinoprot_gluc/sorb_DH_b-prop"/>
</dbReference>
<dbReference type="RefSeq" id="XP_018150192.1">
    <property type="nucleotide sequence ID" value="XM_018281458.1"/>
</dbReference>
<dbReference type="PANTHER" id="PTHR47572">
    <property type="entry name" value="LIPOPROTEIN-RELATED"/>
    <property type="match status" value="1"/>
</dbReference>
<feature type="domain" description="Pyrroloquinoline quinone-dependent pyranose dehydrogenase beta-propeller" evidence="2">
    <location>
        <begin position="44"/>
        <end position="437"/>
    </location>
</feature>
<evidence type="ECO:0000313" key="3">
    <source>
        <dbReference type="EMBL" id="OAQ74109.1"/>
    </source>
</evidence>
<dbReference type="Gene3D" id="2.120.10.30">
    <property type="entry name" value="TolB, C-terminal domain"/>
    <property type="match status" value="1"/>
</dbReference>
<evidence type="ECO:0000259" key="2">
    <source>
        <dbReference type="Pfam" id="PF22807"/>
    </source>
</evidence>
<dbReference type="InterPro" id="IPR054539">
    <property type="entry name" value="Beta-prop_PDH"/>
</dbReference>
<organism evidence="3 4">
    <name type="scientific">Pochonia chlamydosporia 170</name>
    <dbReference type="NCBI Taxonomy" id="1380566"/>
    <lineage>
        <taxon>Eukaryota</taxon>
        <taxon>Fungi</taxon>
        <taxon>Dikarya</taxon>
        <taxon>Ascomycota</taxon>
        <taxon>Pezizomycotina</taxon>
        <taxon>Sordariomycetes</taxon>
        <taxon>Hypocreomycetidae</taxon>
        <taxon>Hypocreales</taxon>
        <taxon>Clavicipitaceae</taxon>
        <taxon>Pochonia</taxon>
    </lineage>
</organism>
<reference evidence="3 4" key="1">
    <citation type="journal article" date="2016" name="PLoS Pathog.">
        <title>Biosynthesis of antibiotic leucinostatins in bio-control fungus Purpureocillium lilacinum and their inhibition on phytophthora revealed by genome mining.</title>
        <authorList>
            <person name="Wang G."/>
            <person name="Liu Z."/>
            <person name="Lin R."/>
            <person name="Li E."/>
            <person name="Mao Z."/>
            <person name="Ling J."/>
            <person name="Yang Y."/>
            <person name="Yin W.B."/>
            <person name="Xie B."/>
        </authorList>
    </citation>
    <scope>NUCLEOTIDE SEQUENCE [LARGE SCALE GENOMIC DNA]</scope>
    <source>
        <strain evidence="3">170</strain>
    </source>
</reference>
<dbReference type="EMBL" id="LSBJ02000001">
    <property type="protein sequence ID" value="OAQ74109.1"/>
    <property type="molecule type" value="Genomic_DNA"/>
</dbReference>
<sequence>MSLRSALIAGLATSATAQLVPGFLSRRDDSSCPNTLAVSYPAPVASKGWAYRLAANGFKKPRSIAFDDNGGLLVVDAGVGVYRLTIDQDKGETCVVMSSPKTLINSTELNHGLALSNDGKTLYASSSSKVYAWTYDSKAATVSNTNYTVIANMSDTDKTTRTLLMSQKKPGMLIVSRGTVNDQDKAARTLSSGHSQIRAFDVSAKKNGSEPHDFMDGVLLGSGLRNSVGVAEDPTKGGIWSVENSIDELTRNGKDIHADNPGEELNYHGVLNDTATDKDRGGNYGFPMCYTLWNTTGFPNLGDLKPGDQFPGPDAQTFTDVTCNKDYVPPKLAFQAHTAPLDIKFNKDGSKAFITFHGSWSTKNPVGYRISSVAFDTSKGEPSAQKSSTDAAVDILSTPDLAKCPGGCFRPVGLAWDSKGRLWFSSDSTGEIFVLYQNGTSSGDGGSIGSRSAVADSAAAWAVVLAAVVAGLFLA</sequence>
<protein>
    <submittedName>
        <fullName evidence="3">Glucose/sorbosone dehydrogenase</fullName>
    </submittedName>
</protein>
<dbReference type="InterPro" id="IPR051262">
    <property type="entry name" value="SMP-30/CGR1_Lactonase"/>
</dbReference>